<keyword evidence="7" id="KW-1185">Reference proteome</keyword>
<dbReference type="PROSITE" id="PS51063">
    <property type="entry name" value="HTH_CRP_2"/>
    <property type="match status" value="1"/>
</dbReference>
<accession>A0ABY8F9N9</accession>
<dbReference type="Gene3D" id="2.60.120.10">
    <property type="entry name" value="Jelly Rolls"/>
    <property type="match status" value="1"/>
</dbReference>
<keyword evidence="3" id="KW-0804">Transcription</keyword>
<dbReference type="Pfam" id="PF00027">
    <property type="entry name" value="cNMP_binding"/>
    <property type="match status" value="1"/>
</dbReference>
<dbReference type="InterPro" id="IPR014710">
    <property type="entry name" value="RmlC-like_jellyroll"/>
</dbReference>
<dbReference type="InterPro" id="IPR036390">
    <property type="entry name" value="WH_DNA-bd_sf"/>
</dbReference>
<sequence>MSGQEDIRAAFDAAGLQATDVVLKKHNFLFRTGDQVKRMFFVRTGRLVMVRILESGQELVVQRADPGDLFAEASLFSDRYHCDAVGETDVRCTAYDKAAVLEALNDPAMAMLMLKAYSIQIRGLRNQIELRNIKRADDRVYSYLQSLPPDAKGWRDPHLSWKDVSRTLGLSHEACYRALALLDKSKRIEREENRCRLI</sequence>
<evidence type="ECO:0000256" key="3">
    <source>
        <dbReference type="ARBA" id="ARBA00023163"/>
    </source>
</evidence>
<evidence type="ECO:0000259" key="4">
    <source>
        <dbReference type="PROSITE" id="PS50042"/>
    </source>
</evidence>
<dbReference type="SUPFAM" id="SSF46785">
    <property type="entry name" value="Winged helix' DNA-binding domain"/>
    <property type="match status" value="1"/>
</dbReference>
<dbReference type="InterPro" id="IPR018490">
    <property type="entry name" value="cNMP-bd_dom_sf"/>
</dbReference>
<dbReference type="EMBL" id="CP120863">
    <property type="protein sequence ID" value="WFE89373.1"/>
    <property type="molecule type" value="Genomic_DNA"/>
</dbReference>
<dbReference type="PROSITE" id="PS50042">
    <property type="entry name" value="CNMP_BINDING_3"/>
    <property type="match status" value="1"/>
</dbReference>
<dbReference type="InterPro" id="IPR000595">
    <property type="entry name" value="cNMP-bd_dom"/>
</dbReference>
<organism evidence="6 7">
    <name type="scientific">Roseibium porphyridii</name>
    <dbReference type="NCBI Taxonomy" id="2866279"/>
    <lineage>
        <taxon>Bacteria</taxon>
        <taxon>Pseudomonadati</taxon>
        <taxon>Pseudomonadota</taxon>
        <taxon>Alphaproteobacteria</taxon>
        <taxon>Hyphomicrobiales</taxon>
        <taxon>Stappiaceae</taxon>
        <taxon>Roseibium</taxon>
    </lineage>
</organism>
<feature type="domain" description="HTH crp-type" evidence="5">
    <location>
        <begin position="134"/>
        <end position="198"/>
    </location>
</feature>
<evidence type="ECO:0000256" key="2">
    <source>
        <dbReference type="ARBA" id="ARBA00023125"/>
    </source>
</evidence>
<feature type="domain" description="Cyclic nucleotide-binding" evidence="4">
    <location>
        <begin position="27"/>
        <end position="104"/>
    </location>
</feature>
<evidence type="ECO:0000259" key="5">
    <source>
        <dbReference type="PROSITE" id="PS51063"/>
    </source>
</evidence>
<dbReference type="Proteomes" id="UP001209803">
    <property type="component" value="Chromosome"/>
</dbReference>
<dbReference type="SUPFAM" id="SSF51206">
    <property type="entry name" value="cAMP-binding domain-like"/>
    <property type="match status" value="1"/>
</dbReference>
<evidence type="ECO:0000313" key="6">
    <source>
        <dbReference type="EMBL" id="WFE89373.1"/>
    </source>
</evidence>
<dbReference type="RefSeq" id="WP_265680433.1">
    <property type="nucleotide sequence ID" value="NZ_CP120863.1"/>
</dbReference>
<keyword evidence="1" id="KW-0805">Transcription regulation</keyword>
<evidence type="ECO:0000256" key="1">
    <source>
        <dbReference type="ARBA" id="ARBA00023015"/>
    </source>
</evidence>
<reference evidence="6 7" key="1">
    <citation type="submission" date="2023-03" db="EMBL/GenBank/DDBJ databases">
        <title>Roseibium porphyridii sp. nov. and Roseibium rhodosorbium sp. nov. isolated from marine algae, Porphyridium cruentum and Rhodosorus marinus, respectively.</title>
        <authorList>
            <person name="Lee M.W."/>
            <person name="Choi B.J."/>
            <person name="Lee J.K."/>
            <person name="Choi D.G."/>
            <person name="Baek J.H."/>
            <person name="Bayburt H."/>
            <person name="Kim J.M."/>
            <person name="Han D.M."/>
            <person name="Kim K.H."/>
            <person name="Jeon C.O."/>
        </authorList>
    </citation>
    <scope>NUCLEOTIDE SEQUENCE [LARGE SCALE GENOMIC DNA]</scope>
    <source>
        <strain evidence="6 7">KMA01</strain>
    </source>
</reference>
<dbReference type="CDD" id="cd00038">
    <property type="entry name" value="CAP_ED"/>
    <property type="match status" value="1"/>
</dbReference>
<proteinExistence type="predicted"/>
<dbReference type="SMART" id="SM00100">
    <property type="entry name" value="cNMP"/>
    <property type="match status" value="1"/>
</dbReference>
<evidence type="ECO:0000313" key="7">
    <source>
        <dbReference type="Proteomes" id="UP001209803"/>
    </source>
</evidence>
<dbReference type="InterPro" id="IPR012318">
    <property type="entry name" value="HTH_CRP"/>
</dbReference>
<gene>
    <name evidence="6" type="ORF">K1718_24990</name>
</gene>
<name>A0ABY8F9N9_9HYPH</name>
<keyword evidence="2" id="KW-0238">DNA-binding</keyword>
<protein>
    <submittedName>
        <fullName evidence="6">Crp/Fnr family transcriptional regulator</fullName>
    </submittedName>
</protein>